<comment type="caution">
    <text evidence="2">The sequence shown here is derived from an EMBL/GenBank/DDBJ whole genome shotgun (WGS) entry which is preliminary data.</text>
</comment>
<gene>
    <name evidence="2" type="ORF">ISS97_13470</name>
</gene>
<reference evidence="2 3" key="1">
    <citation type="submission" date="2020-10" db="EMBL/GenBank/DDBJ databases">
        <title>Phylogeny of dyella-like bacteria.</title>
        <authorList>
            <person name="Fu J."/>
        </authorList>
    </citation>
    <scope>NUCLEOTIDE SEQUENCE [LARGE SCALE GENOMIC DNA]</scope>
    <source>
        <strain evidence="2 3">BB4</strain>
    </source>
</reference>
<organism evidence="2 3">
    <name type="scientific">Dyella koreensis</name>
    <dbReference type="NCBI Taxonomy" id="311235"/>
    <lineage>
        <taxon>Bacteria</taxon>
        <taxon>Pseudomonadati</taxon>
        <taxon>Pseudomonadota</taxon>
        <taxon>Gammaproteobacteria</taxon>
        <taxon>Lysobacterales</taxon>
        <taxon>Rhodanobacteraceae</taxon>
        <taxon>Dyella</taxon>
    </lineage>
</organism>
<dbReference type="Proteomes" id="UP001620408">
    <property type="component" value="Unassembled WGS sequence"/>
</dbReference>
<evidence type="ECO:0000313" key="3">
    <source>
        <dbReference type="Proteomes" id="UP001620408"/>
    </source>
</evidence>
<name>A0ABW8K7X9_9GAMM</name>
<keyword evidence="3" id="KW-1185">Reference proteome</keyword>
<accession>A0ABW8K7X9</accession>
<evidence type="ECO:0000256" key="1">
    <source>
        <dbReference type="SAM" id="MobiDB-lite"/>
    </source>
</evidence>
<proteinExistence type="predicted"/>
<protein>
    <submittedName>
        <fullName evidence="2">Uncharacterized protein</fullName>
    </submittedName>
</protein>
<feature type="region of interest" description="Disordered" evidence="1">
    <location>
        <begin position="1"/>
        <end position="22"/>
    </location>
</feature>
<sequence length="122" mass="13127">MAKPDHTASARPYVSPAKPTNPLGRPFWIEALAAESGQRVPATLVGIAMGLHALTRILANNEALRDTQVHSQRVEPGHWPLDAQTTEGLFAALYVLSERAEVLSQALLDVPGGDVNEPSRQV</sequence>
<dbReference type="EMBL" id="JADIKD010000011">
    <property type="protein sequence ID" value="MFK2918276.1"/>
    <property type="molecule type" value="Genomic_DNA"/>
</dbReference>
<evidence type="ECO:0000313" key="2">
    <source>
        <dbReference type="EMBL" id="MFK2918276.1"/>
    </source>
</evidence>
<dbReference type="RefSeq" id="WP_379984025.1">
    <property type="nucleotide sequence ID" value="NZ_JADIKD010000011.1"/>
</dbReference>